<organism evidence="6 7">
    <name type="scientific">Lacticaseibacillus mingshuiensis</name>
    <dbReference type="NCBI Taxonomy" id="2799574"/>
    <lineage>
        <taxon>Bacteria</taxon>
        <taxon>Bacillati</taxon>
        <taxon>Bacillota</taxon>
        <taxon>Bacilli</taxon>
        <taxon>Lactobacillales</taxon>
        <taxon>Lactobacillaceae</taxon>
        <taxon>Lacticaseibacillus</taxon>
    </lineage>
</organism>
<dbReference type="Pfam" id="PF13419">
    <property type="entry name" value="HAD_2"/>
    <property type="match status" value="1"/>
</dbReference>
<keyword evidence="5" id="KW-0119">Carbohydrate metabolism</keyword>
<evidence type="ECO:0000256" key="4">
    <source>
        <dbReference type="ARBA" id="ARBA00022842"/>
    </source>
</evidence>
<dbReference type="SUPFAM" id="SSF56784">
    <property type="entry name" value="HAD-like"/>
    <property type="match status" value="1"/>
</dbReference>
<protein>
    <submittedName>
        <fullName evidence="6">HAD family hydrolase</fullName>
    </submittedName>
</protein>
<evidence type="ECO:0000256" key="3">
    <source>
        <dbReference type="ARBA" id="ARBA00022723"/>
    </source>
</evidence>
<sequence length="212" mass="22135">MIRQVMFDMDGTLIDSERLFLKANAQAATELGVPHEPTDFLPLVGTAGADGLAKMTALVGAANVPVFAERSVALVMQWVQAGVPIARPGVAALLQRLQTRGLRLVLVTSSDAAYTRTMLETAGLRDYFAAVHTRDGAKEKPDPALYLQALATPGSAPASATVAVEDTVIGVQAARAAGLRALQVVDLDAPAPSATARVNNLAEAGDWLCTFA</sequence>
<evidence type="ECO:0000256" key="2">
    <source>
        <dbReference type="ARBA" id="ARBA00006171"/>
    </source>
</evidence>
<keyword evidence="4" id="KW-0460">Magnesium</keyword>
<dbReference type="RefSeq" id="WP_203627898.1">
    <property type="nucleotide sequence ID" value="NZ_BOLQ01000015.1"/>
</dbReference>
<dbReference type="SFLD" id="SFLDS00003">
    <property type="entry name" value="Haloacid_Dehalogenase"/>
    <property type="match status" value="1"/>
</dbReference>
<dbReference type="Gene3D" id="1.10.150.240">
    <property type="entry name" value="Putative phosphatase, domain 2"/>
    <property type="match status" value="1"/>
</dbReference>
<dbReference type="InterPro" id="IPR051600">
    <property type="entry name" value="Beta-PGM-like"/>
</dbReference>
<name>A0ABW4CJT3_9LACO</name>
<dbReference type="SFLD" id="SFLDG01129">
    <property type="entry name" value="C1.5:_HAD__Beta-PGM__Phosphata"/>
    <property type="match status" value="1"/>
</dbReference>
<evidence type="ECO:0000256" key="5">
    <source>
        <dbReference type="ARBA" id="ARBA00023277"/>
    </source>
</evidence>
<reference evidence="7" key="1">
    <citation type="journal article" date="2019" name="Int. J. Syst. Evol. Microbiol.">
        <title>The Global Catalogue of Microorganisms (GCM) 10K type strain sequencing project: providing services to taxonomists for standard genome sequencing and annotation.</title>
        <authorList>
            <consortium name="The Broad Institute Genomics Platform"/>
            <consortium name="The Broad Institute Genome Sequencing Center for Infectious Disease"/>
            <person name="Wu L."/>
            <person name="Ma J."/>
        </authorList>
    </citation>
    <scope>NUCLEOTIDE SEQUENCE [LARGE SCALE GENOMIC DNA]</scope>
    <source>
        <strain evidence="7">CCM 8980</strain>
    </source>
</reference>
<evidence type="ECO:0000256" key="1">
    <source>
        <dbReference type="ARBA" id="ARBA00001946"/>
    </source>
</evidence>
<keyword evidence="3" id="KW-0479">Metal-binding</keyword>
<dbReference type="InterPro" id="IPR023214">
    <property type="entry name" value="HAD_sf"/>
</dbReference>
<dbReference type="Proteomes" id="UP001597196">
    <property type="component" value="Unassembled WGS sequence"/>
</dbReference>
<proteinExistence type="inferred from homology"/>
<dbReference type="InterPro" id="IPR023198">
    <property type="entry name" value="PGP-like_dom2"/>
</dbReference>
<dbReference type="PANTHER" id="PTHR46193:SF18">
    <property type="entry name" value="HEXITOL PHOSPHATASE B"/>
    <property type="match status" value="1"/>
</dbReference>
<dbReference type="InterPro" id="IPR036412">
    <property type="entry name" value="HAD-like_sf"/>
</dbReference>
<dbReference type="EMBL" id="JBHTOC010000021">
    <property type="protein sequence ID" value="MFD1430932.1"/>
    <property type="molecule type" value="Genomic_DNA"/>
</dbReference>
<dbReference type="PANTHER" id="PTHR46193">
    <property type="entry name" value="6-PHOSPHOGLUCONATE PHOSPHATASE"/>
    <property type="match status" value="1"/>
</dbReference>
<accession>A0ABW4CJT3</accession>
<dbReference type="GO" id="GO:0016787">
    <property type="term" value="F:hydrolase activity"/>
    <property type="evidence" value="ECO:0007669"/>
    <property type="project" value="UniProtKB-KW"/>
</dbReference>
<dbReference type="Gene3D" id="3.40.50.1000">
    <property type="entry name" value="HAD superfamily/HAD-like"/>
    <property type="match status" value="1"/>
</dbReference>
<dbReference type="InterPro" id="IPR041492">
    <property type="entry name" value="HAD_2"/>
</dbReference>
<evidence type="ECO:0000313" key="6">
    <source>
        <dbReference type="EMBL" id="MFD1430932.1"/>
    </source>
</evidence>
<dbReference type="NCBIfam" id="TIGR01509">
    <property type="entry name" value="HAD-SF-IA-v3"/>
    <property type="match status" value="1"/>
</dbReference>
<keyword evidence="7" id="KW-1185">Reference proteome</keyword>
<comment type="caution">
    <text evidence="6">The sequence shown here is derived from an EMBL/GenBank/DDBJ whole genome shotgun (WGS) entry which is preliminary data.</text>
</comment>
<comment type="similarity">
    <text evidence="2">Belongs to the HAD-like hydrolase superfamily. CbbY/CbbZ/Gph/YieH family.</text>
</comment>
<gene>
    <name evidence="6" type="ORF">ACFQ4P_11870</name>
</gene>
<evidence type="ECO:0000313" key="7">
    <source>
        <dbReference type="Proteomes" id="UP001597196"/>
    </source>
</evidence>
<dbReference type="InterPro" id="IPR006439">
    <property type="entry name" value="HAD-SF_hydro_IA"/>
</dbReference>
<keyword evidence="6" id="KW-0378">Hydrolase</keyword>
<comment type="cofactor">
    <cofactor evidence="1">
        <name>Mg(2+)</name>
        <dbReference type="ChEBI" id="CHEBI:18420"/>
    </cofactor>
</comment>